<dbReference type="EMBL" id="VYZN01001684">
    <property type="protein sequence ID" value="KAE9522036.1"/>
    <property type="molecule type" value="Genomic_DNA"/>
</dbReference>
<protein>
    <submittedName>
        <fullName evidence="2">Uncharacterized protein</fullName>
    </submittedName>
</protein>
<evidence type="ECO:0000313" key="2">
    <source>
        <dbReference type="EMBL" id="KAE9522036.1"/>
    </source>
</evidence>
<evidence type="ECO:0000256" key="1">
    <source>
        <dbReference type="SAM" id="MobiDB-lite"/>
    </source>
</evidence>
<gene>
    <name evidence="2" type="ORF">AGLY_017556</name>
</gene>
<comment type="caution">
    <text evidence="2">The sequence shown here is derived from an EMBL/GenBank/DDBJ whole genome shotgun (WGS) entry which is preliminary data.</text>
</comment>
<keyword evidence="3" id="KW-1185">Reference proteome</keyword>
<organism evidence="2 3">
    <name type="scientific">Aphis glycines</name>
    <name type="common">Soybean aphid</name>
    <dbReference type="NCBI Taxonomy" id="307491"/>
    <lineage>
        <taxon>Eukaryota</taxon>
        <taxon>Metazoa</taxon>
        <taxon>Ecdysozoa</taxon>
        <taxon>Arthropoda</taxon>
        <taxon>Hexapoda</taxon>
        <taxon>Insecta</taxon>
        <taxon>Pterygota</taxon>
        <taxon>Neoptera</taxon>
        <taxon>Paraneoptera</taxon>
        <taxon>Hemiptera</taxon>
        <taxon>Sternorrhyncha</taxon>
        <taxon>Aphidomorpha</taxon>
        <taxon>Aphidoidea</taxon>
        <taxon>Aphididae</taxon>
        <taxon>Aphidini</taxon>
        <taxon>Aphis</taxon>
        <taxon>Aphis</taxon>
    </lineage>
</organism>
<reference evidence="2 3" key="1">
    <citation type="submission" date="2019-08" db="EMBL/GenBank/DDBJ databases">
        <title>The genome of the soybean aphid Biotype 1, its phylome, world population structure and adaptation to the North American continent.</title>
        <authorList>
            <person name="Giordano R."/>
            <person name="Donthu R.K."/>
            <person name="Hernandez A.G."/>
            <person name="Wright C.L."/>
            <person name="Zimin A.V."/>
        </authorList>
    </citation>
    <scope>NUCLEOTIDE SEQUENCE [LARGE SCALE GENOMIC DNA]</scope>
    <source>
        <tissue evidence="2">Whole aphids</tissue>
    </source>
</reference>
<proteinExistence type="predicted"/>
<sequence length="349" mass="39562">MSNNNYGTDMGARVTDNGNEFLHYDELYMSKGEYNNPGMIITPMDSVSATFKFLNTDRLQNDLKQSSVDVQNHIERYKSNIYTMQTDFVQRFDVDAASSTIRNNLNKAVQLTKQVLSALDLWLITYNDELVNVFQAINVYDGIKNNLTVLKCKIEDVTDVSTMDTLKFYKLKASYARTLARERMKLMNAENDIRKRLFRVISYINAFNLGVIPSGKNSDKSSVNINSINNVNKMIYGETIPWEALQVAIAQRKDGGPVRWTLDPKRVPNALDELKPIMAKYTGGSNVANNNANDVAAATENPTNPPDKRKFDFTRVGREFNNQTIAAAAAPPPARRRQHGRQEKTIERR</sequence>
<name>A0A6G0SUI1_APHGL</name>
<dbReference type="Proteomes" id="UP000475862">
    <property type="component" value="Unassembled WGS sequence"/>
</dbReference>
<accession>A0A6G0SUI1</accession>
<dbReference type="AlphaFoldDB" id="A0A6G0SUI1"/>
<evidence type="ECO:0000313" key="3">
    <source>
        <dbReference type="Proteomes" id="UP000475862"/>
    </source>
</evidence>
<feature type="region of interest" description="Disordered" evidence="1">
    <location>
        <begin position="324"/>
        <end position="349"/>
    </location>
</feature>
<feature type="compositionally biased region" description="Basic and acidic residues" evidence="1">
    <location>
        <begin position="340"/>
        <end position="349"/>
    </location>
</feature>